<dbReference type="EC" id="6.3.5.-" evidence="2"/>
<dbReference type="PANTHER" id="PTHR15004:SF0">
    <property type="entry name" value="GLUTAMYL-TRNA(GLN) AMIDOTRANSFERASE SUBUNIT C, MITOCHONDRIAL"/>
    <property type="match status" value="1"/>
</dbReference>
<dbReference type="GO" id="GO:0006450">
    <property type="term" value="P:regulation of translational fidelity"/>
    <property type="evidence" value="ECO:0007669"/>
    <property type="project" value="InterPro"/>
</dbReference>
<keyword evidence="2" id="KW-0496">Mitochondrion</keyword>
<feature type="domain" description="Methyltransferase" evidence="4">
    <location>
        <begin position="257"/>
        <end position="375"/>
    </location>
</feature>
<keyword evidence="2" id="KW-0436">Ligase</keyword>
<dbReference type="InterPro" id="IPR025714">
    <property type="entry name" value="Methyltranfer_dom"/>
</dbReference>
<dbReference type="GO" id="GO:0032543">
    <property type="term" value="P:mitochondrial translation"/>
    <property type="evidence" value="ECO:0007669"/>
    <property type="project" value="UniProtKB-UniRule"/>
</dbReference>
<comment type="subcellular location">
    <subcellularLocation>
        <location evidence="2">Mitochondrion</location>
    </subcellularLocation>
</comment>
<dbReference type="SUPFAM" id="SSF141000">
    <property type="entry name" value="Glu-tRNAGln amidotransferase C subunit"/>
    <property type="match status" value="1"/>
</dbReference>
<evidence type="ECO:0000259" key="4">
    <source>
        <dbReference type="Pfam" id="PF13383"/>
    </source>
</evidence>
<evidence type="ECO:0000256" key="3">
    <source>
        <dbReference type="SAM" id="MobiDB-lite"/>
    </source>
</evidence>
<comment type="caution">
    <text evidence="5">The sequence shown here is derived from an EMBL/GenBank/DDBJ whole genome shotgun (WGS) entry which is preliminary data.</text>
</comment>
<dbReference type="PANTHER" id="PTHR15004">
    <property type="entry name" value="GLUTAMYL-TRNA(GLN) AMIDOTRANSFERASE SUBUNIT C, MITOCHONDRIAL"/>
    <property type="match status" value="1"/>
</dbReference>
<sequence length="379" mass="42228">MSRTYEVLHLSRKGISSSVTRERVSKVPQHPVTTSIKEKELPPKTKVDLQLVQLLEKLSLVDFANKEGVARLEAAINLADKLSVVDTDGVEPMITVLEDRSLPLADDEVTTGDMSEELLGCAVKTLEDYFVVPPGNIDFAQDEEYYHKLGAIRMVESCRWRRTLPKDGDLAREERRGAWNSCGSTRGSSSARNRLPSKPPSRRRDPPSSPQSSWRPSLDRLDAPEDYFRYLQESQSWCRKLVMLGGTLPCSSANESSHEDGNKIVCLDPPLEFPGGSRDPGSCLVYSFGVNDDTTFDDGVSRLPCEVHMFDIQPVDPFYLMGLARHVQFHVSGLADHHYVSHVLDVNRTVEFNDVAGFLRDQGLTGRPLQVLKVGGRCG</sequence>
<dbReference type="GO" id="GO:0030956">
    <property type="term" value="C:glutamyl-tRNA(Gln) amidotransferase complex"/>
    <property type="evidence" value="ECO:0007669"/>
    <property type="project" value="UniProtKB-UniRule"/>
</dbReference>
<dbReference type="OrthoDB" id="10006218at2759"/>
<evidence type="ECO:0000256" key="2">
    <source>
        <dbReference type="HAMAP-Rule" id="MF_03149"/>
    </source>
</evidence>
<feature type="compositionally biased region" description="Polar residues" evidence="3">
    <location>
        <begin position="181"/>
        <end position="191"/>
    </location>
</feature>
<keyword evidence="1 2" id="KW-0547">Nucleotide-binding</keyword>
<dbReference type="GO" id="GO:0070681">
    <property type="term" value="P:glutaminyl-tRNAGln biosynthesis via transamidation"/>
    <property type="evidence" value="ECO:0007669"/>
    <property type="project" value="UniProtKB-UniRule"/>
</dbReference>
<dbReference type="HAMAP" id="MF_00122">
    <property type="entry name" value="GatC"/>
    <property type="match status" value="1"/>
</dbReference>
<dbReference type="GO" id="GO:0016740">
    <property type="term" value="F:transferase activity"/>
    <property type="evidence" value="ECO:0007669"/>
    <property type="project" value="UniProtKB-KW"/>
</dbReference>
<dbReference type="EMBL" id="QCYY01001348">
    <property type="protein sequence ID" value="ROT78647.1"/>
    <property type="molecule type" value="Genomic_DNA"/>
</dbReference>
<comment type="similarity">
    <text evidence="2">Belongs to the GatC family.</text>
</comment>
<evidence type="ECO:0000256" key="1">
    <source>
        <dbReference type="ARBA" id="ARBA00022741"/>
    </source>
</evidence>
<dbReference type="InterPro" id="IPR036113">
    <property type="entry name" value="Asp/Glu-ADT_sf_sub_c"/>
</dbReference>
<keyword evidence="2" id="KW-0067">ATP-binding</keyword>
<comment type="function">
    <text evidence="2">Allows the formation of correctly charged Gln-tRNA(Gln) through the transamidation of misacylated Glu-tRNA(Gln) in the mitochondria. The reaction takes place in the presence of glutamine and ATP through an activated gamma-phospho-Glu-tRNA(Gln).</text>
</comment>
<keyword evidence="2" id="KW-0648">Protein biosynthesis</keyword>
<gene>
    <name evidence="5" type="ORF">C7M84_002618</name>
</gene>
<dbReference type="Pfam" id="PF13383">
    <property type="entry name" value="Methyltransf_22"/>
    <property type="match status" value="1"/>
</dbReference>
<organism evidence="5 6">
    <name type="scientific">Penaeus vannamei</name>
    <name type="common">Whiteleg shrimp</name>
    <name type="synonym">Litopenaeus vannamei</name>
    <dbReference type="NCBI Taxonomy" id="6689"/>
    <lineage>
        <taxon>Eukaryota</taxon>
        <taxon>Metazoa</taxon>
        <taxon>Ecdysozoa</taxon>
        <taxon>Arthropoda</taxon>
        <taxon>Crustacea</taxon>
        <taxon>Multicrustacea</taxon>
        <taxon>Malacostraca</taxon>
        <taxon>Eumalacostraca</taxon>
        <taxon>Eucarida</taxon>
        <taxon>Decapoda</taxon>
        <taxon>Dendrobranchiata</taxon>
        <taxon>Penaeoidea</taxon>
        <taxon>Penaeidae</taxon>
        <taxon>Penaeus</taxon>
    </lineage>
</organism>
<name>A0A423TQA0_PENVA</name>
<comment type="catalytic activity">
    <reaction evidence="2">
        <text>L-glutamyl-tRNA(Gln) + L-glutamine + ATP + H2O = L-glutaminyl-tRNA(Gln) + L-glutamate + ADP + phosphate + H(+)</text>
        <dbReference type="Rhea" id="RHEA:17521"/>
        <dbReference type="Rhea" id="RHEA-COMP:9681"/>
        <dbReference type="Rhea" id="RHEA-COMP:9684"/>
        <dbReference type="ChEBI" id="CHEBI:15377"/>
        <dbReference type="ChEBI" id="CHEBI:15378"/>
        <dbReference type="ChEBI" id="CHEBI:29985"/>
        <dbReference type="ChEBI" id="CHEBI:30616"/>
        <dbReference type="ChEBI" id="CHEBI:43474"/>
        <dbReference type="ChEBI" id="CHEBI:58359"/>
        <dbReference type="ChEBI" id="CHEBI:78520"/>
        <dbReference type="ChEBI" id="CHEBI:78521"/>
        <dbReference type="ChEBI" id="CHEBI:456216"/>
    </reaction>
</comment>
<accession>A0A423TQA0</accession>
<evidence type="ECO:0000313" key="6">
    <source>
        <dbReference type="Proteomes" id="UP000283509"/>
    </source>
</evidence>
<dbReference type="Pfam" id="PF02686">
    <property type="entry name" value="GatC"/>
    <property type="match status" value="1"/>
</dbReference>
<protein>
    <recommendedName>
        <fullName evidence="2">Glutamyl-tRNA(Gln) amidotransferase subunit C, mitochondrial</fullName>
        <shortName evidence="2">Glu-AdT subunit C</shortName>
        <ecNumber evidence="2">6.3.5.-</ecNumber>
    </recommendedName>
</protein>
<reference evidence="5 6" key="2">
    <citation type="submission" date="2019-01" db="EMBL/GenBank/DDBJ databases">
        <title>The decoding of complex shrimp genome reveals the adaptation for benthos swimmer, frequently molting mechanism and breeding impact on genome.</title>
        <authorList>
            <person name="Sun Y."/>
            <person name="Gao Y."/>
            <person name="Yu Y."/>
        </authorList>
    </citation>
    <scope>NUCLEOTIDE SEQUENCE [LARGE SCALE GENOMIC DNA]</scope>
    <source>
        <tissue evidence="5">Muscle</tissue>
    </source>
</reference>
<dbReference type="GO" id="GO:0005739">
    <property type="term" value="C:mitochondrion"/>
    <property type="evidence" value="ECO:0007669"/>
    <property type="project" value="UniProtKB-SubCell"/>
</dbReference>
<dbReference type="STRING" id="6689.A0A423TQA0"/>
<keyword evidence="5" id="KW-0808">Transferase</keyword>
<dbReference type="GO" id="GO:0050567">
    <property type="term" value="F:glutaminyl-tRNA synthase (glutamine-hydrolyzing) activity"/>
    <property type="evidence" value="ECO:0007669"/>
    <property type="project" value="UniProtKB-UniRule"/>
</dbReference>
<dbReference type="Proteomes" id="UP000283509">
    <property type="component" value="Unassembled WGS sequence"/>
</dbReference>
<comment type="subunit">
    <text evidence="2">Subunit of the heterotrimeric GatCAB amidotransferase (AdT) complex, composed of A, B and C subunits.</text>
</comment>
<dbReference type="AlphaFoldDB" id="A0A423TQA0"/>
<keyword evidence="6" id="KW-1185">Reference proteome</keyword>
<reference evidence="5 6" key="1">
    <citation type="submission" date="2018-04" db="EMBL/GenBank/DDBJ databases">
        <authorList>
            <person name="Zhang X."/>
            <person name="Yuan J."/>
            <person name="Li F."/>
            <person name="Xiang J."/>
        </authorList>
    </citation>
    <scope>NUCLEOTIDE SEQUENCE [LARGE SCALE GENOMIC DNA]</scope>
    <source>
        <tissue evidence="5">Muscle</tissue>
    </source>
</reference>
<feature type="region of interest" description="Disordered" evidence="3">
    <location>
        <begin position="178"/>
        <end position="218"/>
    </location>
</feature>
<dbReference type="GO" id="GO:0005524">
    <property type="term" value="F:ATP binding"/>
    <property type="evidence" value="ECO:0007669"/>
    <property type="project" value="UniProtKB-KW"/>
</dbReference>
<evidence type="ECO:0000313" key="5">
    <source>
        <dbReference type="EMBL" id="ROT78647.1"/>
    </source>
</evidence>
<proteinExistence type="inferred from homology"/>
<dbReference type="InterPro" id="IPR003837">
    <property type="entry name" value="GatC"/>
</dbReference>